<feature type="region of interest" description="Disordered" evidence="1">
    <location>
        <begin position="534"/>
        <end position="726"/>
    </location>
</feature>
<feature type="compositionally biased region" description="Acidic residues" evidence="1">
    <location>
        <begin position="577"/>
        <end position="586"/>
    </location>
</feature>
<feature type="compositionally biased region" description="Acidic residues" evidence="1">
    <location>
        <begin position="608"/>
        <end position="622"/>
    </location>
</feature>
<feature type="compositionally biased region" description="Acidic residues" evidence="1">
    <location>
        <begin position="640"/>
        <end position="651"/>
    </location>
</feature>
<dbReference type="AlphaFoldDB" id="A0A7S4VKP8"/>
<dbReference type="EMBL" id="HBNR01034110">
    <property type="protein sequence ID" value="CAE4589357.1"/>
    <property type="molecule type" value="Transcribed_RNA"/>
</dbReference>
<gene>
    <name evidence="3" type="ORF">AMON00008_LOCUS23413</name>
</gene>
<feature type="compositionally biased region" description="Basic and acidic residues" evidence="1">
    <location>
        <begin position="678"/>
        <end position="721"/>
    </location>
</feature>
<keyword evidence="2" id="KW-0472">Membrane</keyword>
<evidence type="ECO:0000256" key="2">
    <source>
        <dbReference type="SAM" id="Phobius"/>
    </source>
</evidence>
<feature type="region of interest" description="Disordered" evidence="1">
    <location>
        <begin position="814"/>
        <end position="867"/>
    </location>
</feature>
<protein>
    <submittedName>
        <fullName evidence="3">Uncharacterized protein</fullName>
    </submittedName>
</protein>
<evidence type="ECO:0000256" key="1">
    <source>
        <dbReference type="SAM" id="MobiDB-lite"/>
    </source>
</evidence>
<accession>A0A7S4VKP8</accession>
<keyword evidence="2" id="KW-1133">Transmembrane helix</keyword>
<evidence type="ECO:0000313" key="3">
    <source>
        <dbReference type="EMBL" id="CAE4589357.1"/>
    </source>
</evidence>
<sequence length="867" mass="90517">MDAAIACGMEQHAALPVLAFLALGAVGYSWYNTLAAARSRAGREWLRRRASQIRSDTEASKHFAKLAGSSPVVEETRSIALVPGTSDGETLETARGVARALGEDRVLLVDLPEYLAARARLRLVSKMLAGACLVAAVLPGGTDLIYGLCRLLLVALVWADHAARIAPLEGGTGASICDRATTAALSAVGLGSRATLPPAGSGEWRYSGAAQSGLPLRTEGGAKGPDARGAGAVSVLQCLGPPAPLASAWRRGRAVVLHFGVLGALAWFACARQPELQGRLCTGASPPPPGVAQALIAERAAAMGLLMAWLLLATGQVALLRCEACVWLAPRAEELLAPRLEADSGFVLGGAALDLAEALCDGRVVAESLLRELSEAFGIAVLDGSCSRLFLPPAPRGPGPVTAEDLSTLRDELSSGLARSHNASEAGLGEVLQATEAVLHSLERRQKWAGISDELQEPQEKQPRGPRFVAARKSIPWQPALAAREQAAASDVEPRTMLALAPALDAADPRPPVAVELPAPGPGRGFVAGGSLPRATARSSQAGTPEVHGARPRLRAARTSLTVPRGLPPPAHAEAGIAEEEEEDEVQAQPPLAGAQEAVLQTQIEVSADLEQEEEVEVDDGPLEAGPSRAVGTHGYQPSEDGEVSSDEEQPGEVSLPRPRTRESRTLSSGPQPAGRSSRAEVPRAEKREEAPRRQRYSVREARASRAAARREAAEAARPEVRPPLSDAQGARLSLVGLQRAPSVAVAGVEGHPKGAVAEVDERPKARPSRAALRDARASQARLRQGASPPLEAPVAAPWDAEQALTARLRPSVAQLSAAERPPSFESVSAWNGSAGGSPPREPRSDVGGSPDTATSGRRNDWLAMGF</sequence>
<keyword evidence="2" id="KW-0812">Transmembrane</keyword>
<reference evidence="3" key="1">
    <citation type="submission" date="2021-01" db="EMBL/GenBank/DDBJ databases">
        <authorList>
            <person name="Corre E."/>
            <person name="Pelletier E."/>
            <person name="Niang G."/>
            <person name="Scheremetjew M."/>
            <person name="Finn R."/>
            <person name="Kale V."/>
            <person name="Holt S."/>
            <person name="Cochrane G."/>
            <person name="Meng A."/>
            <person name="Brown T."/>
            <person name="Cohen L."/>
        </authorList>
    </citation>
    <scope>NUCLEOTIDE SEQUENCE</scope>
    <source>
        <strain evidence="3">CCMP3105</strain>
    </source>
</reference>
<feature type="transmembrane region" description="Helical" evidence="2">
    <location>
        <begin position="12"/>
        <end position="31"/>
    </location>
</feature>
<feature type="region of interest" description="Disordered" evidence="1">
    <location>
        <begin position="753"/>
        <end position="796"/>
    </location>
</feature>
<organism evidence="3">
    <name type="scientific">Alexandrium monilatum</name>
    <dbReference type="NCBI Taxonomy" id="311494"/>
    <lineage>
        <taxon>Eukaryota</taxon>
        <taxon>Sar</taxon>
        <taxon>Alveolata</taxon>
        <taxon>Dinophyceae</taxon>
        <taxon>Gonyaulacales</taxon>
        <taxon>Pyrocystaceae</taxon>
        <taxon>Alexandrium</taxon>
    </lineage>
</organism>
<name>A0A7S4VKP8_9DINO</name>
<proteinExistence type="predicted"/>